<evidence type="ECO:0000256" key="7">
    <source>
        <dbReference type="ARBA" id="ARBA00022741"/>
    </source>
</evidence>
<keyword evidence="4 13" id="KW-0723">Serine/threonine-protein kinase</keyword>
<dbReference type="InterPro" id="IPR011993">
    <property type="entry name" value="PH-like_dom_sf"/>
</dbReference>
<dbReference type="GO" id="GO:0050920">
    <property type="term" value="P:regulation of chemotaxis"/>
    <property type="evidence" value="ECO:0007669"/>
    <property type="project" value="UniProtKB-ARBA"/>
</dbReference>
<dbReference type="SUPFAM" id="SSF56112">
    <property type="entry name" value="Protein kinase-like (PK-like)"/>
    <property type="match status" value="1"/>
</dbReference>
<keyword evidence="6" id="KW-0808">Transferase</keyword>
<feature type="compositionally biased region" description="Polar residues" evidence="14">
    <location>
        <begin position="106"/>
        <end position="116"/>
    </location>
</feature>
<evidence type="ECO:0000256" key="1">
    <source>
        <dbReference type="ARBA" id="ARBA00006935"/>
    </source>
</evidence>
<dbReference type="SMART" id="SM00233">
    <property type="entry name" value="PH"/>
    <property type="match status" value="1"/>
</dbReference>
<evidence type="ECO:0000256" key="2">
    <source>
        <dbReference type="ARBA" id="ARBA00012513"/>
    </source>
</evidence>
<dbReference type="InterPro" id="IPR000719">
    <property type="entry name" value="Prot_kinase_dom"/>
</dbReference>
<feature type="domain" description="AGC-kinase C-terminal" evidence="17">
    <location>
        <begin position="402"/>
        <end position="466"/>
    </location>
</feature>
<feature type="domain" description="PH" evidence="15">
    <location>
        <begin position="2"/>
        <end position="97"/>
    </location>
</feature>
<keyword evidence="9 12" id="KW-0067">ATP-binding</keyword>
<dbReference type="OMA" id="VIERMFH"/>
<feature type="binding site" evidence="12">
    <location>
        <position position="177"/>
    </location>
    <ligand>
        <name>ATP</name>
        <dbReference type="ChEBI" id="CHEBI:30616"/>
    </ligand>
</feature>
<dbReference type="EMBL" id="BDEQ01000001">
    <property type="protein sequence ID" value="GAT95894.1"/>
    <property type="molecule type" value="Genomic_DNA"/>
</dbReference>
<dbReference type="GO" id="GO:0110094">
    <property type="term" value="P:polyphosphate-mediated signaling"/>
    <property type="evidence" value="ECO:0007669"/>
    <property type="project" value="UniProtKB-ARBA"/>
</dbReference>
<dbReference type="Gene3D" id="1.10.510.10">
    <property type="entry name" value="Transferase(Phosphotransferase) domain 1"/>
    <property type="match status" value="1"/>
</dbReference>
<dbReference type="InterPro" id="IPR008271">
    <property type="entry name" value="Ser/Thr_kinase_AS"/>
</dbReference>
<organism evidence="18 19">
    <name type="scientific">Entamoeba histolytica</name>
    <dbReference type="NCBI Taxonomy" id="5759"/>
    <lineage>
        <taxon>Eukaryota</taxon>
        <taxon>Amoebozoa</taxon>
        <taxon>Evosea</taxon>
        <taxon>Archamoebae</taxon>
        <taxon>Mastigamoebida</taxon>
        <taxon>Entamoebidae</taxon>
        <taxon>Entamoeba</taxon>
    </lineage>
</organism>
<dbReference type="VEuPathDB" id="AmoebaDB:EHI_138540"/>
<dbReference type="PROSITE" id="PS51285">
    <property type="entry name" value="AGC_KINASE_CTER"/>
    <property type="match status" value="1"/>
</dbReference>
<proteinExistence type="inferred from homology"/>
<reference evidence="18 19" key="1">
    <citation type="submission" date="2016-05" db="EMBL/GenBank/DDBJ databases">
        <title>First whole genome sequencing of Entamoeba histolytica HM1:IMSS-clone-6.</title>
        <authorList>
            <person name="Mukherjee Avik.K."/>
            <person name="Izumyama S."/>
            <person name="Nakada-Tsukui K."/>
            <person name="Nozaki T."/>
        </authorList>
    </citation>
    <scope>NUCLEOTIDE SEQUENCE [LARGE SCALE GENOMIC DNA]</scope>
    <source>
        <strain evidence="18 19">HM1:IMSS clone 6</strain>
    </source>
</reference>
<dbReference type="GO" id="GO:0005524">
    <property type="term" value="F:ATP binding"/>
    <property type="evidence" value="ECO:0007669"/>
    <property type="project" value="UniProtKB-UniRule"/>
</dbReference>
<evidence type="ECO:0000256" key="10">
    <source>
        <dbReference type="ARBA" id="ARBA00047899"/>
    </source>
</evidence>
<evidence type="ECO:0000256" key="14">
    <source>
        <dbReference type="SAM" id="MobiDB-lite"/>
    </source>
</evidence>
<protein>
    <recommendedName>
        <fullName evidence="2">non-specific serine/threonine protein kinase</fullName>
        <ecNumber evidence="2">2.7.11.1</ecNumber>
    </recommendedName>
</protein>
<gene>
    <name evidence="18" type="ORF">CL6EHI_138540</name>
</gene>
<dbReference type="GO" id="GO:0043327">
    <property type="term" value="P:chemotaxis to cAMP"/>
    <property type="evidence" value="ECO:0007669"/>
    <property type="project" value="UniProtKB-ARBA"/>
</dbReference>
<dbReference type="GO" id="GO:0030334">
    <property type="term" value="P:regulation of cell migration"/>
    <property type="evidence" value="ECO:0007669"/>
    <property type="project" value="UniProtKB-ARBA"/>
</dbReference>
<dbReference type="Pfam" id="PF00169">
    <property type="entry name" value="PH"/>
    <property type="match status" value="1"/>
</dbReference>
<dbReference type="GO" id="GO:0046580">
    <property type="term" value="P:negative regulation of Ras protein signal transduction"/>
    <property type="evidence" value="ECO:0007669"/>
    <property type="project" value="UniProtKB-ARBA"/>
</dbReference>
<dbReference type="GO" id="GO:0032060">
    <property type="term" value="P:bleb assembly"/>
    <property type="evidence" value="ECO:0007669"/>
    <property type="project" value="UniProtKB-ARBA"/>
</dbReference>
<keyword evidence="3" id="KW-0145">Chemotaxis</keyword>
<dbReference type="AlphaFoldDB" id="A0A5K1UW55"/>
<dbReference type="GO" id="GO:0031269">
    <property type="term" value="P:pseudopodium assembly"/>
    <property type="evidence" value="ECO:0007669"/>
    <property type="project" value="UniProtKB-ARBA"/>
</dbReference>
<feature type="compositionally biased region" description="Low complexity" evidence="14">
    <location>
        <begin position="117"/>
        <end position="128"/>
    </location>
</feature>
<dbReference type="SMART" id="SM00220">
    <property type="entry name" value="S_TKc"/>
    <property type="match status" value="1"/>
</dbReference>
<evidence type="ECO:0000256" key="5">
    <source>
        <dbReference type="ARBA" id="ARBA00022553"/>
    </source>
</evidence>
<keyword evidence="7 12" id="KW-0547">Nucleotide-binding</keyword>
<dbReference type="FunFam" id="2.30.29.30:FF:000631">
    <property type="entry name" value="PH-protein kinase domain containing protein"/>
    <property type="match status" value="1"/>
</dbReference>
<comment type="caution">
    <text evidence="18">The sequence shown here is derived from an EMBL/GenBank/DDBJ whole genome shotgun (WGS) entry which is preliminary data.</text>
</comment>
<evidence type="ECO:0000259" key="16">
    <source>
        <dbReference type="PROSITE" id="PS50011"/>
    </source>
</evidence>
<dbReference type="FunFam" id="1.10.510.10:FF:000008">
    <property type="entry name" value="Non-specific serine/threonine protein kinase"/>
    <property type="match status" value="1"/>
</dbReference>
<evidence type="ECO:0000313" key="18">
    <source>
        <dbReference type="EMBL" id="GAT95894.1"/>
    </source>
</evidence>
<sequence length="466" mass="53035">MDSVKSGFLVKQGGSWKSWKKRWCVLTPTGMIFYFKDKKDVNSKGCVDVNSASDVLLEDEKKKNCFGIVTPNRTFFMAAESKAERDSWIQAVSRFVRNKNLSAMSGNSLQSSQEGIQSNSNNNLTQNLGDGNTNSHSSEPHKVGVDDFEMLSLIGKGSFGKVMQVKEKATGQIYAMKILNKTHIIDNNEIEHTMAEKNVLSKSKNPFLMQMHYSFQTPDKLYFILDYVNGGELFAHLQREHRFSIERTRFYAAELLIGLKYLHDAGIVYRDLKPENILLTDEGHVCITDFGLCKEGLTEKDQTNTFCGTPEYLAPEILLGNGYGFAVDWWSYGTLIYEMLLGLPPFFDNDVQTMYQKIVSDDVRFPKNTPPAIREFISALLQKDPEDRLTNPDIMMKHPFFKNMDFEMVKAKKIKPPFIPNVTSKEDLAMISEEFLEETQEAIDEEKQYVPRNGGVDFSGFTYVGK</sequence>
<dbReference type="Gene3D" id="2.30.29.30">
    <property type="entry name" value="Pleckstrin-homology domain (PH domain)/Phosphotyrosine-binding domain (PTB)"/>
    <property type="match status" value="1"/>
</dbReference>
<evidence type="ECO:0000256" key="8">
    <source>
        <dbReference type="ARBA" id="ARBA00022777"/>
    </source>
</evidence>
<dbReference type="InterPro" id="IPR017441">
    <property type="entry name" value="Protein_kinase_ATP_BS"/>
</dbReference>
<evidence type="ECO:0000256" key="9">
    <source>
        <dbReference type="ARBA" id="ARBA00022840"/>
    </source>
</evidence>
<evidence type="ECO:0000256" key="3">
    <source>
        <dbReference type="ARBA" id="ARBA00022500"/>
    </source>
</evidence>
<dbReference type="VEuPathDB" id="AmoebaDB:EHI8A_010540"/>
<dbReference type="SMART" id="SM00133">
    <property type="entry name" value="S_TK_X"/>
    <property type="match status" value="1"/>
</dbReference>
<dbReference type="VEuPathDB" id="AmoebaDB:EHI5A_028660"/>
<dbReference type="CDD" id="cd05123">
    <property type="entry name" value="STKc_AGC"/>
    <property type="match status" value="1"/>
</dbReference>
<accession>A0A5K1UW55</accession>
<dbReference type="PROSITE" id="PS00108">
    <property type="entry name" value="PROTEIN_KINASE_ST"/>
    <property type="match status" value="1"/>
</dbReference>
<dbReference type="SUPFAM" id="SSF50729">
    <property type="entry name" value="PH domain-like"/>
    <property type="match status" value="1"/>
</dbReference>
<dbReference type="InterPro" id="IPR045270">
    <property type="entry name" value="STKc_AGC"/>
</dbReference>
<dbReference type="VEuPathDB" id="AmoebaDB:EHI7A_013640"/>
<dbReference type="PROSITE" id="PS50003">
    <property type="entry name" value="PH_DOMAIN"/>
    <property type="match status" value="1"/>
</dbReference>
<evidence type="ECO:0000256" key="13">
    <source>
        <dbReference type="RuleBase" id="RU000304"/>
    </source>
</evidence>
<feature type="region of interest" description="Disordered" evidence="14">
    <location>
        <begin position="106"/>
        <end position="140"/>
    </location>
</feature>
<evidence type="ECO:0000256" key="11">
    <source>
        <dbReference type="ARBA" id="ARBA00048679"/>
    </source>
</evidence>
<evidence type="ECO:0000313" key="19">
    <source>
        <dbReference type="Proteomes" id="UP000078387"/>
    </source>
</evidence>
<dbReference type="InterPro" id="IPR000961">
    <property type="entry name" value="AGC-kinase_C"/>
</dbReference>
<evidence type="ECO:0000259" key="15">
    <source>
        <dbReference type="PROSITE" id="PS50003"/>
    </source>
</evidence>
<dbReference type="Pfam" id="PF00069">
    <property type="entry name" value="Pkinase"/>
    <property type="match status" value="1"/>
</dbReference>
<dbReference type="GO" id="GO:1905303">
    <property type="term" value="P:positive regulation of macropinocytosis"/>
    <property type="evidence" value="ECO:0007669"/>
    <property type="project" value="UniProtKB-ARBA"/>
</dbReference>
<dbReference type="EC" id="2.7.11.1" evidence="2"/>
<dbReference type="GO" id="GO:1904630">
    <property type="term" value="P:cellular response to diterpene"/>
    <property type="evidence" value="ECO:0007669"/>
    <property type="project" value="UniProtKB-ARBA"/>
</dbReference>
<feature type="domain" description="Protein kinase" evidence="16">
    <location>
        <begin position="148"/>
        <end position="401"/>
    </location>
</feature>
<keyword evidence="8 18" id="KW-0418">Kinase</keyword>
<evidence type="ECO:0000256" key="4">
    <source>
        <dbReference type="ARBA" id="ARBA00022527"/>
    </source>
</evidence>
<dbReference type="PROSITE" id="PS50011">
    <property type="entry name" value="PROTEIN_KINASE_DOM"/>
    <property type="match status" value="1"/>
</dbReference>
<name>A0A5K1UW55_ENTHI</name>
<evidence type="ECO:0000256" key="6">
    <source>
        <dbReference type="ARBA" id="ARBA00022679"/>
    </source>
</evidence>
<dbReference type="GO" id="GO:0004691">
    <property type="term" value="F:cAMP-dependent protein kinase activity"/>
    <property type="evidence" value="ECO:0007669"/>
    <property type="project" value="UniProtKB-ARBA"/>
</dbReference>
<dbReference type="Proteomes" id="UP000078387">
    <property type="component" value="Unassembled WGS sequence"/>
</dbReference>
<evidence type="ECO:0000259" key="17">
    <source>
        <dbReference type="PROSITE" id="PS51285"/>
    </source>
</evidence>
<comment type="similarity">
    <text evidence="1">Belongs to the protein kinase superfamily. AGC Ser/Thr protein kinase family. RAC subfamily.</text>
</comment>
<keyword evidence="5" id="KW-0597">Phosphoprotein</keyword>
<dbReference type="Gene3D" id="3.30.200.20">
    <property type="entry name" value="Phosphorylase Kinase, domain 1"/>
    <property type="match status" value="1"/>
</dbReference>
<dbReference type="FunFam" id="3.30.200.20:FF:000048">
    <property type="entry name" value="Non-specific serine/threonine protein kinase"/>
    <property type="match status" value="1"/>
</dbReference>
<dbReference type="VEuPathDB" id="AmoebaDB:KM1_022820"/>
<dbReference type="PANTHER" id="PTHR24351">
    <property type="entry name" value="RIBOSOMAL PROTEIN S6 KINASE"/>
    <property type="match status" value="1"/>
</dbReference>
<dbReference type="InterPro" id="IPR001849">
    <property type="entry name" value="PH_domain"/>
</dbReference>
<comment type="catalytic activity">
    <reaction evidence="10">
        <text>L-threonyl-[protein] + ATP = O-phospho-L-threonyl-[protein] + ADP + H(+)</text>
        <dbReference type="Rhea" id="RHEA:46608"/>
        <dbReference type="Rhea" id="RHEA-COMP:11060"/>
        <dbReference type="Rhea" id="RHEA-COMP:11605"/>
        <dbReference type="ChEBI" id="CHEBI:15378"/>
        <dbReference type="ChEBI" id="CHEBI:30013"/>
        <dbReference type="ChEBI" id="CHEBI:30616"/>
        <dbReference type="ChEBI" id="CHEBI:61977"/>
        <dbReference type="ChEBI" id="CHEBI:456216"/>
        <dbReference type="EC" id="2.7.11.1"/>
    </reaction>
</comment>
<evidence type="ECO:0000256" key="12">
    <source>
        <dbReference type="PROSITE-ProRule" id="PRU10141"/>
    </source>
</evidence>
<dbReference type="PROSITE" id="PS00107">
    <property type="entry name" value="PROTEIN_KINASE_ATP"/>
    <property type="match status" value="1"/>
</dbReference>
<dbReference type="InterPro" id="IPR011009">
    <property type="entry name" value="Kinase-like_dom_sf"/>
</dbReference>
<comment type="catalytic activity">
    <reaction evidence="11">
        <text>L-seryl-[protein] + ATP = O-phospho-L-seryl-[protein] + ADP + H(+)</text>
        <dbReference type="Rhea" id="RHEA:17989"/>
        <dbReference type="Rhea" id="RHEA-COMP:9863"/>
        <dbReference type="Rhea" id="RHEA-COMP:11604"/>
        <dbReference type="ChEBI" id="CHEBI:15378"/>
        <dbReference type="ChEBI" id="CHEBI:29999"/>
        <dbReference type="ChEBI" id="CHEBI:30616"/>
        <dbReference type="ChEBI" id="CHEBI:83421"/>
        <dbReference type="ChEBI" id="CHEBI:456216"/>
        <dbReference type="EC" id="2.7.11.1"/>
    </reaction>
</comment>